<organism evidence="1 2">
    <name type="scientific">Paramecium sonneborni</name>
    <dbReference type="NCBI Taxonomy" id="65129"/>
    <lineage>
        <taxon>Eukaryota</taxon>
        <taxon>Sar</taxon>
        <taxon>Alveolata</taxon>
        <taxon>Ciliophora</taxon>
        <taxon>Intramacronucleata</taxon>
        <taxon>Oligohymenophorea</taxon>
        <taxon>Peniculida</taxon>
        <taxon>Parameciidae</taxon>
        <taxon>Paramecium</taxon>
    </lineage>
</organism>
<gene>
    <name evidence="1" type="ORF">PSON_ATCC_30995.1.T1040012</name>
</gene>
<comment type="caution">
    <text evidence="1">The sequence shown here is derived from an EMBL/GenBank/DDBJ whole genome shotgun (WGS) entry which is preliminary data.</text>
</comment>
<dbReference type="EMBL" id="CAJJDN010000104">
    <property type="protein sequence ID" value="CAD8113645.1"/>
    <property type="molecule type" value="Genomic_DNA"/>
</dbReference>
<accession>A0A8S1QGW1</accession>
<reference evidence="1" key="1">
    <citation type="submission" date="2021-01" db="EMBL/GenBank/DDBJ databases">
        <authorList>
            <consortium name="Genoscope - CEA"/>
            <person name="William W."/>
        </authorList>
    </citation>
    <scope>NUCLEOTIDE SEQUENCE</scope>
</reference>
<dbReference type="OrthoDB" id="297877at2759"/>
<dbReference type="AlphaFoldDB" id="A0A8S1QGW1"/>
<sequence length="362" mass="43001">MHTLIISVVQYLKKGKKKKLKQNKQKIVNYDKIFDSDEDPTDEHASQSKIMPSYIYEFNFEKLFNNGISLPFYNSNIPITLVIGEINVGKTHLIQQLIGSPLQIILKKNNSILCYQDQKQCYIEHSIDWNDFESIFICNFLQKMSNLTILINDSVNKKLLSQFELWNNVVIVHKNLIQKQKDFLIDYKKLKEHDSYNNFYYQKGQIHLFYEQNETYKQIQNIKFNNKNTLNILESIQLTLNSSTYLLPFKIDLAYVNKIISLKQQLQNKEIVVQYIKDYYENSEQILKFNQNKDYTLITITKPYLKIQNSTVEIENSQLLINIMIRDLRFAFIIPFLYKRKCGFGEVQIKIQQDDFIILSFN</sequence>
<keyword evidence="2" id="KW-1185">Reference proteome</keyword>
<name>A0A8S1QGW1_9CILI</name>
<proteinExistence type="predicted"/>
<evidence type="ECO:0000313" key="2">
    <source>
        <dbReference type="Proteomes" id="UP000692954"/>
    </source>
</evidence>
<dbReference type="Proteomes" id="UP000692954">
    <property type="component" value="Unassembled WGS sequence"/>
</dbReference>
<protein>
    <submittedName>
        <fullName evidence="1">Uncharacterized protein</fullName>
    </submittedName>
</protein>
<evidence type="ECO:0000313" key="1">
    <source>
        <dbReference type="EMBL" id="CAD8113645.1"/>
    </source>
</evidence>